<dbReference type="PROSITE" id="PS00086">
    <property type="entry name" value="CYTOCHROME_P450"/>
    <property type="match status" value="1"/>
</dbReference>
<gene>
    <name evidence="1" type="ORF">SAMN05661093_09433</name>
</gene>
<evidence type="ECO:0000313" key="2">
    <source>
        <dbReference type="Proteomes" id="UP000192674"/>
    </source>
</evidence>
<proteinExistence type="predicted"/>
<organism evidence="1 2">
    <name type="scientific">Kibdelosporangium aridum</name>
    <dbReference type="NCBI Taxonomy" id="2030"/>
    <lineage>
        <taxon>Bacteria</taxon>
        <taxon>Bacillati</taxon>
        <taxon>Actinomycetota</taxon>
        <taxon>Actinomycetes</taxon>
        <taxon>Pseudonocardiales</taxon>
        <taxon>Pseudonocardiaceae</taxon>
        <taxon>Kibdelosporangium</taxon>
    </lineage>
</organism>
<evidence type="ECO:0008006" key="3">
    <source>
        <dbReference type="Google" id="ProtNLM"/>
    </source>
</evidence>
<accession>A0A1W2FVC0</accession>
<reference evidence="1 2" key="1">
    <citation type="submission" date="2017-04" db="EMBL/GenBank/DDBJ databases">
        <authorList>
            <person name="Afonso C.L."/>
            <person name="Miller P.J."/>
            <person name="Scott M.A."/>
            <person name="Spackman E."/>
            <person name="Goraichik I."/>
            <person name="Dimitrov K.M."/>
            <person name="Suarez D.L."/>
            <person name="Swayne D.E."/>
        </authorList>
    </citation>
    <scope>NUCLEOTIDE SEQUENCE [LARGE SCALE GENOMIC DNA]</scope>
    <source>
        <strain evidence="1 2">DSM 43828</strain>
    </source>
</reference>
<dbReference type="GO" id="GO:0004497">
    <property type="term" value="F:monooxygenase activity"/>
    <property type="evidence" value="ECO:0007669"/>
    <property type="project" value="InterPro"/>
</dbReference>
<protein>
    <recommendedName>
        <fullName evidence="3">Cytochrome P450</fullName>
    </recommendedName>
</protein>
<dbReference type="AlphaFoldDB" id="A0A1W2FVC0"/>
<dbReference type="Gene3D" id="1.10.630.10">
    <property type="entry name" value="Cytochrome P450"/>
    <property type="match status" value="1"/>
</dbReference>
<dbReference type="SUPFAM" id="SSF48264">
    <property type="entry name" value="Cytochrome P450"/>
    <property type="match status" value="1"/>
</dbReference>
<dbReference type="GO" id="GO:0016705">
    <property type="term" value="F:oxidoreductase activity, acting on paired donors, with incorporation or reduction of molecular oxygen"/>
    <property type="evidence" value="ECO:0007669"/>
    <property type="project" value="InterPro"/>
</dbReference>
<name>A0A1W2FVC0_KIBAR</name>
<sequence length="101" mass="10773">MLRADTNRPVETIVAETLLQDPPVRMTRRLAADTGTVVAVDLATSGLPFGAGPHQCPGRDHATAITIGILESVEGCQLTELNIDYEPSTALRIPAKLVVVR</sequence>
<dbReference type="InterPro" id="IPR036396">
    <property type="entry name" value="Cyt_P450_sf"/>
</dbReference>
<dbReference type="EMBL" id="FWXV01000012">
    <property type="protein sequence ID" value="SMD25855.1"/>
    <property type="molecule type" value="Genomic_DNA"/>
</dbReference>
<keyword evidence="2" id="KW-1185">Reference proteome</keyword>
<evidence type="ECO:0000313" key="1">
    <source>
        <dbReference type="EMBL" id="SMD25855.1"/>
    </source>
</evidence>
<dbReference type="Proteomes" id="UP000192674">
    <property type="component" value="Unassembled WGS sequence"/>
</dbReference>
<dbReference type="GO" id="GO:0005506">
    <property type="term" value="F:iron ion binding"/>
    <property type="evidence" value="ECO:0007669"/>
    <property type="project" value="InterPro"/>
</dbReference>
<dbReference type="GO" id="GO:0020037">
    <property type="term" value="F:heme binding"/>
    <property type="evidence" value="ECO:0007669"/>
    <property type="project" value="InterPro"/>
</dbReference>
<dbReference type="InterPro" id="IPR017972">
    <property type="entry name" value="Cyt_P450_CS"/>
</dbReference>